<dbReference type="Gene3D" id="2.130.10.10">
    <property type="entry name" value="YVTN repeat-like/Quinoprotein amine dehydrogenase"/>
    <property type="match status" value="2"/>
</dbReference>
<dbReference type="SMART" id="SM00320">
    <property type="entry name" value="WD40"/>
    <property type="match status" value="14"/>
</dbReference>
<evidence type="ECO:0000259" key="8">
    <source>
        <dbReference type="Pfam" id="PF08614"/>
    </source>
</evidence>
<evidence type="ECO:0000313" key="11">
    <source>
        <dbReference type="EMBL" id="CAF3940978.1"/>
    </source>
</evidence>
<keyword evidence="7" id="KW-0175">Coiled coil</keyword>
<dbReference type="SUPFAM" id="SSF50978">
    <property type="entry name" value="WD40 repeat-like"/>
    <property type="match status" value="2"/>
</dbReference>
<dbReference type="EMBL" id="CAJOBF010001347">
    <property type="protein sequence ID" value="CAF3940978.1"/>
    <property type="molecule type" value="Genomic_DNA"/>
</dbReference>
<gene>
    <name evidence="12" type="ORF">OVN521_LOCUS16418</name>
    <name evidence="11" type="ORF">UXM345_LOCUS12758</name>
    <name evidence="10" type="ORF">WKI299_LOCUS2880</name>
</gene>
<feature type="repeat" description="WD" evidence="6">
    <location>
        <begin position="426"/>
        <end position="466"/>
    </location>
</feature>
<dbReference type="PANTHER" id="PTHR19878:SF8">
    <property type="entry name" value="AUTOPHAGY-RELATED 16, ISOFORM F"/>
    <property type="match status" value="1"/>
</dbReference>
<dbReference type="Proteomes" id="UP000663866">
    <property type="component" value="Unassembled WGS sequence"/>
</dbReference>
<dbReference type="PRINTS" id="PR00320">
    <property type="entry name" value="GPROTEINBRPT"/>
</dbReference>
<dbReference type="InterPro" id="IPR013979">
    <property type="entry name" value="TIF_beta_prop-like"/>
</dbReference>
<reference evidence="10" key="1">
    <citation type="submission" date="2021-02" db="EMBL/GenBank/DDBJ databases">
        <authorList>
            <person name="Nowell W R."/>
        </authorList>
    </citation>
    <scope>NUCLEOTIDE SEQUENCE</scope>
</reference>
<organism evidence="10 13">
    <name type="scientific">Rotaria magnacalcarata</name>
    <dbReference type="NCBI Taxonomy" id="392030"/>
    <lineage>
        <taxon>Eukaryota</taxon>
        <taxon>Metazoa</taxon>
        <taxon>Spiralia</taxon>
        <taxon>Gnathifera</taxon>
        <taxon>Rotifera</taxon>
        <taxon>Eurotatoria</taxon>
        <taxon>Bdelloidea</taxon>
        <taxon>Philodinida</taxon>
        <taxon>Philodinidae</taxon>
        <taxon>Rotaria</taxon>
    </lineage>
</organism>
<evidence type="ECO:0000256" key="3">
    <source>
        <dbReference type="ARBA" id="ARBA00022574"/>
    </source>
</evidence>
<feature type="repeat" description="WD" evidence="6">
    <location>
        <begin position="901"/>
        <end position="937"/>
    </location>
</feature>
<dbReference type="InterPro" id="IPR036322">
    <property type="entry name" value="WD40_repeat_dom_sf"/>
</dbReference>
<dbReference type="GO" id="GO:0034274">
    <property type="term" value="C:Atg12-Atg5-Atg16 complex"/>
    <property type="evidence" value="ECO:0007669"/>
    <property type="project" value="TreeGrafter"/>
</dbReference>
<evidence type="ECO:0000256" key="5">
    <source>
        <dbReference type="ARBA" id="ARBA00022917"/>
    </source>
</evidence>
<dbReference type="InterPro" id="IPR001680">
    <property type="entry name" value="WD40_rpt"/>
</dbReference>
<dbReference type="Proteomes" id="UP000663842">
    <property type="component" value="Unassembled WGS sequence"/>
</dbReference>
<evidence type="ECO:0000313" key="13">
    <source>
        <dbReference type="Proteomes" id="UP000663856"/>
    </source>
</evidence>
<feature type="repeat" description="WD" evidence="6">
    <location>
        <begin position="345"/>
        <end position="373"/>
    </location>
</feature>
<dbReference type="Proteomes" id="UP000663856">
    <property type="component" value="Unassembled WGS sequence"/>
</dbReference>
<dbReference type="GO" id="GO:0034045">
    <property type="term" value="C:phagophore assembly site membrane"/>
    <property type="evidence" value="ECO:0007669"/>
    <property type="project" value="TreeGrafter"/>
</dbReference>
<dbReference type="AlphaFoldDB" id="A0A816LMM0"/>
<dbReference type="Pfam" id="PF00400">
    <property type="entry name" value="WD40"/>
    <property type="match status" value="8"/>
</dbReference>
<comment type="caution">
    <text evidence="10">The sequence shown here is derived from an EMBL/GenBank/DDBJ whole genome shotgun (WGS) entry which is preliminary data.</text>
</comment>
<dbReference type="GO" id="GO:0000045">
    <property type="term" value="P:autophagosome assembly"/>
    <property type="evidence" value="ECO:0007669"/>
    <property type="project" value="InterPro"/>
</dbReference>
<dbReference type="GO" id="GO:0043495">
    <property type="term" value="F:protein-membrane adaptor activity"/>
    <property type="evidence" value="ECO:0007669"/>
    <property type="project" value="TreeGrafter"/>
</dbReference>
<dbReference type="PROSITE" id="PS50082">
    <property type="entry name" value="WD_REPEATS_2"/>
    <property type="match status" value="6"/>
</dbReference>
<dbReference type="PROSITE" id="PS50294">
    <property type="entry name" value="WD_REPEATS_REGION"/>
    <property type="match status" value="4"/>
</dbReference>
<evidence type="ECO:0000256" key="7">
    <source>
        <dbReference type="SAM" id="Coils"/>
    </source>
</evidence>
<dbReference type="EMBL" id="CAJOBG010002725">
    <property type="protein sequence ID" value="CAF4024731.1"/>
    <property type="molecule type" value="Genomic_DNA"/>
</dbReference>
<dbReference type="InterPro" id="IPR015943">
    <property type="entry name" value="WD40/YVTN_repeat-like_dom_sf"/>
</dbReference>
<evidence type="ECO:0000256" key="2">
    <source>
        <dbReference type="ARBA" id="ARBA00022540"/>
    </source>
</evidence>
<evidence type="ECO:0000259" key="9">
    <source>
        <dbReference type="Pfam" id="PF08662"/>
    </source>
</evidence>
<protein>
    <recommendedName>
        <fullName evidence="15">Autophagy-related protein 16-1</fullName>
    </recommendedName>
</protein>
<dbReference type="PANTHER" id="PTHR19878">
    <property type="entry name" value="AUTOPHAGY PROTEIN 16-LIKE"/>
    <property type="match status" value="1"/>
</dbReference>
<feature type="repeat" description="WD" evidence="6">
    <location>
        <begin position="1155"/>
        <end position="1188"/>
    </location>
</feature>
<accession>A0A816LMM0</accession>
<dbReference type="Pfam" id="PF08614">
    <property type="entry name" value="ATG16"/>
    <property type="match status" value="2"/>
</dbReference>
<keyword evidence="14" id="KW-1185">Reference proteome</keyword>
<feature type="repeat" description="WD" evidence="6">
    <location>
        <begin position="985"/>
        <end position="1025"/>
    </location>
</feature>
<dbReference type="GO" id="GO:0003743">
    <property type="term" value="F:translation initiation factor activity"/>
    <property type="evidence" value="ECO:0007669"/>
    <property type="project" value="UniProtKB-KW"/>
</dbReference>
<feature type="coiled-coil region" evidence="7">
    <location>
        <begin position="751"/>
        <end position="778"/>
    </location>
</feature>
<comment type="similarity">
    <text evidence="1">Belongs to the WD repeat ATG16 family.</text>
</comment>
<keyword evidence="4" id="KW-0677">Repeat</keyword>
<evidence type="ECO:0000256" key="4">
    <source>
        <dbReference type="ARBA" id="ARBA00022737"/>
    </source>
</evidence>
<evidence type="ECO:0000313" key="10">
    <source>
        <dbReference type="EMBL" id="CAF1961793.1"/>
    </source>
</evidence>
<feature type="coiled-coil region" evidence="7">
    <location>
        <begin position="669"/>
        <end position="722"/>
    </location>
</feature>
<dbReference type="InterPro" id="IPR019775">
    <property type="entry name" value="WD40_repeat_CS"/>
</dbReference>
<feature type="domain" description="Autophagy-related protein 16" evidence="8">
    <location>
        <begin position="633"/>
        <end position="802"/>
    </location>
</feature>
<feature type="domain" description="Autophagy-related protein 16" evidence="8">
    <location>
        <begin position="12"/>
        <end position="176"/>
    </location>
</feature>
<dbReference type="InterPro" id="IPR013923">
    <property type="entry name" value="Autophagy-rel_prot_16_dom"/>
</dbReference>
<dbReference type="CDD" id="cd00200">
    <property type="entry name" value="WD40"/>
    <property type="match status" value="2"/>
</dbReference>
<evidence type="ECO:0008006" key="15">
    <source>
        <dbReference type="Google" id="ProtNLM"/>
    </source>
</evidence>
<evidence type="ECO:0000313" key="12">
    <source>
        <dbReference type="EMBL" id="CAF4024731.1"/>
    </source>
</evidence>
<keyword evidence="5" id="KW-0648">Protein biosynthesis</keyword>
<evidence type="ECO:0000256" key="6">
    <source>
        <dbReference type="PROSITE-ProRule" id="PRU00221"/>
    </source>
</evidence>
<name>A0A816LMM0_9BILA</name>
<dbReference type="Pfam" id="PF08662">
    <property type="entry name" value="eIF2A"/>
    <property type="match status" value="1"/>
</dbReference>
<feature type="domain" description="Translation initiation factor beta propellor-like" evidence="9">
    <location>
        <begin position="502"/>
        <end position="621"/>
    </location>
</feature>
<evidence type="ECO:0000313" key="14">
    <source>
        <dbReference type="Proteomes" id="UP000663866"/>
    </source>
</evidence>
<dbReference type="InterPro" id="IPR020472">
    <property type="entry name" value="WD40_PAC1"/>
</dbReference>
<keyword evidence="2" id="KW-0396">Initiation factor</keyword>
<proteinExistence type="inferred from homology"/>
<dbReference type="PROSITE" id="PS00678">
    <property type="entry name" value="WD_REPEATS_1"/>
    <property type="match status" value="4"/>
</dbReference>
<dbReference type="EMBL" id="CAJNRF010000445">
    <property type="protein sequence ID" value="CAF1961793.1"/>
    <property type="molecule type" value="Genomic_DNA"/>
</dbReference>
<feature type="repeat" description="WD" evidence="6">
    <location>
        <begin position="942"/>
        <end position="984"/>
    </location>
</feature>
<feature type="coiled-coil region" evidence="7">
    <location>
        <begin position="26"/>
        <end position="206"/>
    </location>
</feature>
<dbReference type="GO" id="GO:0000421">
    <property type="term" value="C:autophagosome membrane"/>
    <property type="evidence" value="ECO:0007669"/>
    <property type="project" value="TreeGrafter"/>
</dbReference>
<keyword evidence="3 6" id="KW-0853">WD repeat</keyword>
<sequence>MSIINLNWKSNIFSQLKEQNCQQNGYQRLIETYNHILENNSNLQNQCFKLEKDVNHLRSINTDLEKKSESCEELEFIKNKLVNANEEVLTNLREKGELAREVLRLNHALNDLNEKFTKEEIKAQQYKTENDELHETLQSTEYHLNEVLQTNEILQEEFRALQNKIDQLQIDYNKVKPACLELEQQLETAQRINKQIEDELLVYKNQQAAMHDYENAKFLDKCQKKVELQKQDEQNIFLGDDVVFIPSMKSPSDFCQDPCASSNLSGDGYDQIYNSYDESLNRERKSIAQGLSNGGGKLLTNLVRKFTNGMHNNSNDKLYRTSTNCSMASIPTCIKASWNCTDLEVYALQFQPSGSILATGCSDKMIHLWEISSIGQQEKYCSLQGSQGAINALDFDNEGCRILAGCSGDKAYIWSYGEQKILKDTCTGHQGVIYTCKFISGTKLVTGSADRTIKIWDIYGRKCIQTLFAGSKCHDLVVLDAAGTIISGHYDRKIRIWDPFVNNCRTELQYDASITSLSYNTEKRRLLACFKDDTLKLIDLRQNKTIYTFSHDNFKVSTDTHKAVLSPDARYACVGSHDGSLVVWNMENAQCENVLKQKHSTMVTSVAWQPDGKYVASCEKHRQTLAMEWKQKIYRQLQERNKQERDIYAEIVKHYNRLIENYSTLLIRCTDQERDIIALRQENSDLQKNSVSLGSLPVNDKIRTLEHDYMKAKDEILTLLRERGDMTKEVISLSRIVKERDEKLYSEENRNQTLTKENTSLKQRLESAEDKLYALQRVNETIHDEFQALQLAYTQMEERQKESDATVAVLRREMTAKIEKKCDAYDQEVIAHDKKLEEDIKKKLDEAKNDIMATTQLKLSSSAVSLKSATMDGKIHLTPAIDSIKVIVPTKAIAKWDCGDNELHAIQFHPSGSLIATGGSDRKIHIWEFNSSNYQVQQAYTLAGNNSTVTAIDFDNENANLILGCSDDFACRVWGLTDQRLRHTLTGHGAKVFCAKFVTASLIASGSQDRTLKLWDLQNRQCVRTLFAGSKCHDLVAHDASGSLISGHFDKKIRFWDARNDSTKCELQLQAAVTALSINREKQLLLACSRDDTLKLIELRENRVIQTYSHEDFKVASDTVKAVLSPDCKYACAGGSDGSLFIWNIATGKIERVLNKEHSTIINAVAWHPEGRFIASCEKQRRAIIWGE</sequence>
<evidence type="ECO:0000256" key="1">
    <source>
        <dbReference type="ARBA" id="ARBA00009271"/>
    </source>
</evidence>
<dbReference type="InterPro" id="IPR045160">
    <property type="entry name" value="ATG16"/>
</dbReference>